<name>A0A833VRR9_9POAL</name>
<proteinExistence type="predicted"/>
<accession>A0A833VRR9</accession>
<dbReference type="Proteomes" id="UP000623129">
    <property type="component" value="Unassembled WGS sequence"/>
</dbReference>
<protein>
    <submittedName>
        <fullName evidence="2">Putative fatty acyl-CoA reductase 4</fullName>
    </submittedName>
</protein>
<organism evidence="2 3">
    <name type="scientific">Carex littledalei</name>
    <dbReference type="NCBI Taxonomy" id="544730"/>
    <lineage>
        <taxon>Eukaryota</taxon>
        <taxon>Viridiplantae</taxon>
        <taxon>Streptophyta</taxon>
        <taxon>Embryophyta</taxon>
        <taxon>Tracheophyta</taxon>
        <taxon>Spermatophyta</taxon>
        <taxon>Magnoliopsida</taxon>
        <taxon>Liliopsida</taxon>
        <taxon>Poales</taxon>
        <taxon>Cyperaceae</taxon>
        <taxon>Cyperoideae</taxon>
        <taxon>Cariceae</taxon>
        <taxon>Carex</taxon>
        <taxon>Carex subgen. Euthyceras</taxon>
    </lineage>
</organism>
<sequence>MAPKRRKTQTGGGETSNPPTQKETGAGNEIQVRIDPDLLDCSICFHPLCSPVKQLKKEGLIDFSVTYYIPEEQHIRLLLL</sequence>
<dbReference type="EMBL" id="SWLB01000012">
    <property type="protein sequence ID" value="KAF3332159.1"/>
    <property type="molecule type" value="Genomic_DNA"/>
</dbReference>
<keyword evidence="3" id="KW-1185">Reference proteome</keyword>
<evidence type="ECO:0000313" key="3">
    <source>
        <dbReference type="Proteomes" id="UP000623129"/>
    </source>
</evidence>
<reference evidence="2" key="1">
    <citation type="submission" date="2020-01" db="EMBL/GenBank/DDBJ databases">
        <title>Genome sequence of Kobresia littledalei, the first chromosome-level genome in the family Cyperaceae.</title>
        <authorList>
            <person name="Qu G."/>
        </authorList>
    </citation>
    <scope>NUCLEOTIDE SEQUENCE</scope>
    <source>
        <strain evidence="2">C.B.Clarke</strain>
        <tissue evidence="2">Leaf</tissue>
    </source>
</reference>
<evidence type="ECO:0000313" key="2">
    <source>
        <dbReference type="EMBL" id="KAF3332159.1"/>
    </source>
</evidence>
<evidence type="ECO:0000256" key="1">
    <source>
        <dbReference type="SAM" id="MobiDB-lite"/>
    </source>
</evidence>
<gene>
    <name evidence="2" type="ORF">FCM35_KLT03565</name>
</gene>
<dbReference type="AlphaFoldDB" id="A0A833VRR9"/>
<dbReference type="OrthoDB" id="4788989at2759"/>
<comment type="caution">
    <text evidence="2">The sequence shown here is derived from an EMBL/GenBank/DDBJ whole genome shotgun (WGS) entry which is preliminary data.</text>
</comment>
<feature type="region of interest" description="Disordered" evidence="1">
    <location>
        <begin position="1"/>
        <end position="28"/>
    </location>
</feature>